<feature type="region of interest" description="Disordered" evidence="1">
    <location>
        <begin position="233"/>
        <end position="258"/>
    </location>
</feature>
<accession>A0A9P8Y8P4</accession>
<comment type="caution">
    <text evidence="2">The sequence shown here is derived from an EMBL/GenBank/DDBJ whole genome shotgun (WGS) entry which is preliminary data.</text>
</comment>
<reference evidence="2" key="1">
    <citation type="journal article" date="2021" name="Nat. Commun.">
        <title>Genetic determinants of endophytism in the Arabidopsis root mycobiome.</title>
        <authorList>
            <person name="Mesny F."/>
            <person name="Miyauchi S."/>
            <person name="Thiergart T."/>
            <person name="Pickel B."/>
            <person name="Atanasova L."/>
            <person name="Karlsson M."/>
            <person name="Huettel B."/>
            <person name="Barry K.W."/>
            <person name="Haridas S."/>
            <person name="Chen C."/>
            <person name="Bauer D."/>
            <person name="Andreopoulos W."/>
            <person name="Pangilinan J."/>
            <person name="LaButti K."/>
            <person name="Riley R."/>
            <person name="Lipzen A."/>
            <person name="Clum A."/>
            <person name="Drula E."/>
            <person name="Henrissat B."/>
            <person name="Kohler A."/>
            <person name="Grigoriev I.V."/>
            <person name="Martin F.M."/>
            <person name="Hacquard S."/>
        </authorList>
    </citation>
    <scope>NUCLEOTIDE SEQUENCE</scope>
    <source>
        <strain evidence="2">MPI-CAGE-CH-0230</strain>
    </source>
</reference>
<organism evidence="2 3">
    <name type="scientific">Microdochium trichocladiopsis</name>
    <dbReference type="NCBI Taxonomy" id="1682393"/>
    <lineage>
        <taxon>Eukaryota</taxon>
        <taxon>Fungi</taxon>
        <taxon>Dikarya</taxon>
        <taxon>Ascomycota</taxon>
        <taxon>Pezizomycotina</taxon>
        <taxon>Sordariomycetes</taxon>
        <taxon>Xylariomycetidae</taxon>
        <taxon>Xylariales</taxon>
        <taxon>Microdochiaceae</taxon>
        <taxon>Microdochium</taxon>
    </lineage>
</organism>
<dbReference type="GeneID" id="70191385"/>
<protein>
    <submittedName>
        <fullName evidence="2">Uncharacterized protein</fullName>
    </submittedName>
</protein>
<dbReference type="Proteomes" id="UP000756346">
    <property type="component" value="Unassembled WGS sequence"/>
</dbReference>
<dbReference type="RefSeq" id="XP_046013583.1">
    <property type="nucleotide sequence ID" value="XM_046161839.1"/>
</dbReference>
<name>A0A9P8Y8P4_9PEZI</name>
<feature type="compositionally biased region" description="Polar residues" evidence="1">
    <location>
        <begin position="239"/>
        <end position="253"/>
    </location>
</feature>
<dbReference type="PROSITE" id="PS51257">
    <property type="entry name" value="PROKAR_LIPOPROTEIN"/>
    <property type="match status" value="1"/>
</dbReference>
<dbReference type="AlphaFoldDB" id="A0A9P8Y8P4"/>
<sequence>MTPSATKNGDSSASSSSSSCSCCRRRRCRGPTCRQTVTLRPMMPWPPTPISRGAGSSVLCCCFCCGCGVSGLRTWLDVGLDVVGGGGGGEEEEEEEGERLRLRECRTGLVVGESSRFPEAWICTVNICAWWWSSCLSQVNCFSRFPAAVADDDGDDDAAAGGVECADGWCSDSGSEVAGRVEIKVMCVAQFPVLLCPTTGFSAVMSGLLWKMREPEKGTVSVRLLLCRTAAAAGGGSPPSLSNFDSTSQSSSVRPGDNGGDGGKYVLLARGVLGCCSGAASFRVVPCVDGGGGLRTTRAPPSDALGVLQLLPHIFPVFLTSLLIVPGNTDGGRGYGV</sequence>
<gene>
    <name evidence="2" type="ORF">B0I36DRAFT_407314</name>
</gene>
<evidence type="ECO:0000313" key="2">
    <source>
        <dbReference type="EMBL" id="KAH7032751.1"/>
    </source>
</evidence>
<dbReference type="EMBL" id="JAGTJQ010000004">
    <property type="protein sequence ID" value="KAH7032751.1"/>
    <property type="molecule type" value="Genomic_DNA"/>
</dbReference>
<keyword evidence="3" id="KW-1185">Reference proteome</keyword>
<proteinExistence type="predicted"/>
<feature type="compositionally biased region" description="Polar residues" evidence="1">
    <location>
        <begin position="1"/>
        <end position="10"/>
    </location>
</feature>
<feature type="region of interest" description="Disordered" evidence="1">
    <location>
        <begin position="1"/>
        <end position="24"/>
    </location>
</feature>
<evidence type="ECO:0000256" key="1">
    <source>
        <dbReference type="SAM" id="MobiDB-lite"/>
    </source>
</evidence>
<evidence type="ECO:0000313" key="3">
    <source>
        <dbReference type="Proteomes" id="UP000756346"/>
    </source>
</evidence>